<organism evidence="1 2">
    <name type="scientific">Rhizopus delemar</name>
    <dbReference type="NCBI Taxonomy" id="936053"/>
    <lineage>
        <taxon>Eukaryota</taxon>
        <taxon>Fungi</taxon>
        <taxon>Fungi incertae sedis</taxon>
        <taxon>Mucoromycota</taxon>
        <taxon>Mucoromycotina</taxon>
        <taxon>Mucoromycetes</taxon>
        <taxon>Mucorales</taxon>
        <taxon>Mucorineae</taxon>
        <taxon>Rhizopodaceae</taxon>
        <taxon>Rhizopus</taxon>
    </lineage>
</organism>
<dbReference type="Proteomes" id="UP000740926">
    <property type="component" value="Unassembled WGS sequence"/>
</dbReference>
<protein>
    <submittedName>
        <fullName evidence="1">Uncharacterized protein</fullName>
    </submittedName>
</protein>
<accession>A0A9P6XNQ1</accession>
<sequence>MELIDGDQTVVEGLDTELVHREAEGRMGAHQHPIIAGQKLANGLDLGLGDLPVVFARCVAQIPLWPNHPIAPEPVLAQLFVGKAAPDRTFGHHDVGRLEPLVLQLVQRNEHPGS</sequence>
<comment type="caution">
    <text evidence="1">The sequence shown here is derived from an EMBL/GenBank/DDBJ whole genome shotgun (WGS) entry which is preliminary data.</text>
</comment>
<keyword evidence="2" id="KW-1185">Reference proteome</keyword>
<name>A0A9P6XNQ1_9FUNG</name>
<gene>
    <name evidence="1" type="ORF">G6F50_017898</name>
</gene>
<evidence type="ECO:0000313" key="2">
    <source>
        <dbReference type="Proteomes" id="UP000740926"/>
    </source>
</evidence>
<reference evidence="1 2" key="1">
    <citation type="journal article" date="2020" name="Microb. Genom.">
        <title>Genetic diversity of clinical and environmental Mucorales isolates obtained from an investigation of mucormycosis cases among solid organ transplant recipients.</title>
        <authorList>
            <person name="Nguyen M.H."/>
            <person name="Kaul D."/>
            <person name="Muto C."/>
            <person name="Cheng S.J."/>
            <person name="Richter R.A."/>
            <person name="Bruno V.M."/>
            <person name="Liu G."/>
            <person name="Beyhan S."/>
            <person name="Sundermann A.J."/>
            <person name="Mounaud S."/>
            <person name="Pasculle A.W."/>
            <person name="Nierman W.C."/>
            <person name="Driscoll E."/>
            <person name="Cumbie R."/>
            <person name="Clancy C.J."/>
            <person name="Dupont C.L."/>
        </authorList>
    </citation>
    <scope>NUCLEOTIDE SEQUENCE [LARGE SCALE GENOMIC DNA]</scope>
    <source>
        <strain evidence="1 2">GL24</strain>
    </source>
</reference>
<evidence type="ECO:0000313" key="1">
    <source>
        <dbReference type="EMBL" id="KAG1529584.1"/>
    </source>
</evidence>
<dbReference type="AlphaFoldDB" id="A0A9P6XNQ1"/>
<dbReference type="EMBL" id="JAANIU010014667">
    <property type="protein sequence ID" value="KAG1529584.1"/>
    <property type="molecule type" value="Genomic_DNA"/>
</dbReference>
<proteinExistence type="predicted"/>